<evidence type="ECO:0000256" key="2">
    <source>
        <dbReference type="SAM" id="MobiDB-lite"/>
    </source>
</evidence>
<dbReference type="Proteomes" id="UP001242811">
    <property type="component" value="Unassembled WGS sequence"/>
</dbReference>
<sequence>MDKWSLKQESEETISMGEQKSRSRHLIDPEIISAVDLIPTTDLTESTLMEVRKNQSQMMQQIDVTQMFPVTLEKKVVPSYFSGPDIQIEIIKPKQSKRNKMPLYYSIHGGGMVLGSPVVDRPANASLAAQHGFCCVSVYYRLAPEHVQPSQLQDCYSGLKWCIEHAEELGIDIQKVAVGGSSAGGGLAAGLALYIRDQKEFEIHHLRLMRPMLDDRTSIAPEHPYAGEFIWTKQSNYFGWKSILGDEPGQEEISEYYVPARAKSLAGLPPTYINIGTIDLFIDEALFFAKQLAFDGVLVELHVYPGYHHMSPAFPDAHFSKEGARTSEYALLKALEIFDIDSNEYNAKR</sequence>
<proteinExistence type="predicted"/>
<name>A0ABU0L381_9BACL</name>
<dbReference type="Gene3D" id="3.40.50.1820">
    <property type="entry name" value="alpha/beta hydrolase"/>
    <property type="match status" value="1"/>
</dbReference>
<evidence type="ECO:0000313" key="4">
    <source>
        <dbReference type="EMBL" id="MDQ0495384.1"/>
    </source>
</evidence>
<feature type="compositionally biased region" description="Basic and acidic residues" evidence="2">
    <location>
        <begin position="1"/>
        <end position="10"/>
    </location>
</feature>
<feature type="domain" description="Alpha/beta hydrolase fold-3" evidence="3">
    <location>
        <begin position="107"/>
        <end position="309"/>
    </location>
</feature>
<evidence type="ECO:0000256" key="1">
    <source>
        <dbReference type="ARBA" id="ARBA00022801"/>
    </source>
</evidence>
<keyword evidence="1" id="KW-0378">Hydrolase</keyword>
<dbReference type="PANTHER" id="PTHR48081:SF8">
    <property type="entry name" value="ALPHA_BETA HYDROLASE FOLD-3 DOMAIN-CONTAINING PROTEIN-RELATED"/>
    <property type="match status" value="1"/>
</dbReference>
<dbReference type="InterPro" id="IPR029058">
    <property type="entry name" value="AB_hydrolase_fold"/>
</dbReference>
<accession>A0ABU0L381</accession>
<evidence type="ECO:0000313" key="5">
    <source>
        <dbReference type="Proteomes" id="UP001242811"/>
    </source>
</evidence>
<feature type="region of interest" description="Disordered" evidence="2">
    <location>
        <begin position="1"/>
        <end position="22"/>
    </location>
</feature>
<dbReference type="InterPro" id="IPR013094">
    <property type="entry name" value="AB_hydrolase_3"/>
</dbReference>
<gene>
    <name evidence="4" type="ORF">QOZ95_003563</name>
</gene>
<dbReference type="EMBL" id="JAUSWA010000021">
    <property type="protein sequence ID" value="MDQ0495384.1"/>
    <property type="molecule type" value="Genomic_DNA"/>
</dbReference>
<organism evidence="4 5">
    <name type="scientific">Paenibacillus brasilensis</name>
    <dbReference type="NCBI Taxonomy" id="128574"/>
    <lineage>
        <taxon>Bacteria</taxon>
        <taxon>Bacillati</taxon>
        <taxon>Bacillota</taxon>
        <taxon>Bacilli</taxon>
        <taxon>Bacillales</taxon>
        <taxon>Paenibacillaceae</taxon>
        <taxon>Paenibacillus</taxon>
    </lineage>
</organism>
<reference evidence="4 5" key="1">
    <citation type="submission" date="2023-07" db="EMBL/GenBank/DDBJ databases">
        <title>Genomic Encyclopedia of Type Strains, Phase IV (KMG-IV): sequencing the most valuable type-strain genomes for metagenomic binning, comparative biology and taxonomic classification.</title>
        <authorList>
            <person name="Goeker M."/>
        </authorList>
    </citation>
    <scope>NUCLEOTIDE SEQUENCE [LARGE SCALE GENOMIC DNA]</scope>
    <source>
        <strain evidence="4 5">DSM 14914</strain>
    </source>
</reference>
<dbReference type="InterPro" id="IPR050300">
    <property type="entry name" value="GDXG_lipolytic_enzyme"/>
</dbReference>
<dbReference type="PANTHER" id="PTHR48081">
    <property type="entry name" value="AB HYDROLASE SUPERFAMILY PROTEIN C4A8.06C"/>
    <property type="match status" value="1"/>
</dbReference>
<dbReference type="SUPFAM" id="SSF53474">
    <property type="entry name" value="alpha/beta-Hydrolases"/>
    <property type="match status" value="1"/>
</dbReference>
<dbReference type="Pfam" id="PF07859">
    <property type="entry name" value="Abhydrolase_3"/>
    <property type="match status" value="1"/>
</dbReference>
<protein>
    <submittedName>
        <fullName evidence="4">Acetyl esterase/lipase</fullName>
    </submittedName>
</protein>
<evidence type="ECO:0000259" key="3">
    <source>
        <dbReference type="Pfam" id="PF07859"/>
    </source>
</evidence>
<keyword evidence="5" id="KW-1185">Reference proteome</keyword>
<comment type="caution">
    <text evidence="4">The sequence shown here is derived from an EMBL/GenBank/DDBJ whole genome shotgun (WGS) entry which is preliminary data.</text>
</comment>